<dbReference type="Pfam" id="PF01545">
    <property type="entry name" value="Cation_efflux"/>
    <property type="match status" value="1"/>
</dbReference>
<dbReference type="GO" id="GO:0015093">
    <property type="term" value="F:ferrous iron transmembrane transporter activity"/>
    <property type="evidence" value="ECO:0007669"/>
    <property type="project" value="TreeGrafter"/>
</dbReference>
<keyword evidence="5 7" id="KW-1133">Transmembrane helix</keyword>
<evidence type="ECO:0000256" key="6">
    <source>
        <dbReference type="ARBA" id="ARBA00023136"/>
    </source>
</evidence>
<gene>
    <name evidence="10" type="ORF">GCM10011366_19050</name>
</gene>
<evidence type="ECO:0000313" key="10">
    <source>
        <dbReference type="EMBL" id="GGF51387.1"/>
    </source>
</evidence>
<dbReference type="InterPro" id="IPR027470">
    <property type="entry name" value="Cation_efflux_CTD"/>
</dbReference>
<dbReference type="PANTHER" id="PTHR43840:SF15">
    <property type="entry name" value="MITOCHONDRIAL METAL TRANSPORTER 1-RELATED"/>
    <property type="match status" value="1"/>
</dbReference>
<protein>
    <submittedName>
        <fullName evidence="10">Transporter</fullName>
    </submittedName>
</protein>
<dbReference type="RefSeq" id="WP_371870165.1">
    <property type="nucleotide sequence ID" value="NZ_BAABKH010000001.1"/>
</dbReference>
<proteinExistence type="inferred from homology"/>
<accession>A0A917BNZ4</accession>
<evidence type="ECO:0000256" key="2">
    <source>
        <dbReference type="ARBA" id="ARBA00008114"/>
    </source>
</evidence>
<reference evidence="10" key="1">
    <citation type="journal article" date="2014" name="Int. J. Syst. Evol. Microbiol.">
        <title>Complete genome sequence of Corynebacterium casei LMG S-19264T (=DSM 44701T), isolated from a smear-ripened cheese.</title>
        <authorList>
            <consortium name="US DOE Joint Genome Institute (JGI-PGF)"/>
            <person name="Walter F."/>
            <person name="Albersmeier A."/>
            <person name="Kalinowski J."/>
            <person name="Ruckert C."/>
        </authorList>
    </citation>
    <scope>NUCLEOTIDE SEQUENCE</scope>
    <source>
        <strain evidence="10">CGMCC 1.12160</strain>
    </source>
</reference>
<comment type="similarity">
    <text evidence="2">Belongs to the cation diffusion facilitator (CDF) transporter (TC 2.A.4) family.</text>
</comment>
<evidence type="ECO:0000256" key="4">
    <source>
        <dbReference type="ARBA" id="ARBA00022692"/>
    </source>
</evidence>
<dbReference type="Proteomes" id="UP000605670">
    <property type="component" value="Unassembled WGS sequence"/>
</dbReference>
<dbReference type="InterPro" id="IPR058533">
    <property type="entry name" value="Cation_efflux_TM"/>
</dbReference>
<evidence type="ECO:0000256" key="3">
    <source>
        <dbReference type="ARBA" id="ARBA00022448"/>
    </source>
</evidence>
<feature type="transmembrane region" description="Helical" evidence="7">
    <location>
        <begin position="26"/>
        <end position="48"/>
    </location>
</feature>
<feature type="domain" description="Cation efflux protein cytoplasmic" evidence="9">
    <location>
        <begin position="232"/>
        <end position="306"/>
    </location>
</feature>
<evidence type="ECO:0000259" key="9">
    <source>
        <dbReference type="Pfam" id="PF16916"/>
    </source>
</evidence>
<feature type="transmembrane region" description="Helical" evidence="7">
    <location>
        <begin position="94"/>
        <end position="116"/>
    </location>
</feature>
<dbReference type="EMBL" id="BMEM01000002">
    <property type="protein sequence ID" value="GGF51387.1"/>
    <property type="molecule type" value="Genomic_DNA"/>
</dbReference>
<keyword evidence="3" id="KW-0813">Transport</keyword>
<feature type="transmembrane region" description="Helical" evidence="7">
    <location>
        <begin position="171"/>
        <end position="190"/>
    </location>
</feature>
<dbReference type="Gene3D" id="1.20.1510.10">
    <property type="entry name" value="Cation efflux protein transmembrane domain"/>
    <property type="match status" value="1"/>
</dbReference>
<dbReference type="SUPFAM" id="SSF160240">
    <property type="entry name" value="Cation efflux protein cytoplasmic domain-like"/>
    <property type="match status" value="1"/>
</dbReference>
<keyword evidence="11" id="KW-1185">Reference proteome</keyword>
<keyword evidence="4 7" id="KW-0812">Transmembrane</keyword>
<comment type="subcellular location">
    <subcellularLocation>
        <location evidence="1">Membrane</location>
        <topology evidence="1">Multi-pass membrane protein</topology>
    </subcellularLocation>
</comment>
<feature type="transmembrane region" description="Helical" evidence="7">
    <location>
        <begin position="196"/>
        <end position="214"/>
    </location>
</feature>
<evidence type="ECO:0000256" key="1">
    <source>
        <dbReference type="ARBA" id="ARBA00004141"/>
    </source>
</evidence>
<dbReference type="GO" id="GO:0006882">
    <property type="term" value="P:intracellular zinc ion homeostasis"/>
    <property type="evidence" value="ECO:0007669"/>
    <property type="project" value="TreeGrafter"/>
</dbReference>
<dbReference type="SUPFAM" id="SSF161111">
    <property type="entry name" value="Cation efflux protein transmembrane domain-like"/>
    <property type="match status" value="1"/>
</dbReference>
<evidence type="ECO:0000313" key="11">
    <source>
        <dbReference type="Proteomes" id="UP000605670"/>
    </source>
</evidence>
<feature type="transmembrane region" description="Helical" evidence="7">
    <location>
        <begin position="60"/>
        <end position="78"/>
    </location>
</feature>
<evidence type="ECO:0000256" key="5">
    <source>
        <dbReference type="ARBA" id="ARBA00022989"/>
    </source>
</evidence>
<dbReference type="Gene3D" id="3.30.70.1350">
    <property type="entry name" value="Cation efflux protein, cytoplasmic domain"/>
    <property type="match status" value="1"/>
</dbReference>
<organism evidence="10 11">
    <name type="scientific">Ornithinimicrobium tianjinense</name>
    <dbReference type="NCBI Taxonomy" id="1195761"/>
    <lineage>
        <taxon>Bacteria</taxon>
        <taxon>Bacillati</taxon>
        <taxon>Actinomycetota</taxon>
        <taxon>Actinomycetes</taxon>
        <taxon>Micrococcales</taxon>
        <taxon>Ornithinimicrobiaceae</taxon>
        <taxon>Ornithinimicrobium</taxon>
    </lineage>
</organism>
<sequence length="318" mass="34259">MPVTQPKPEKPSLSTRHPAPEDLTRFAWLSIAAAVVTIALKGTAWLVTDSVGLLSDAAESTVNLVAAVVALMALRVALRPPDRNHNFGHSKAEYFSAAVEGVMIFVAAAVILVASVERFLNPAPLENVGVGLLISVVASVVNGGVAWVLLRAGRAHRSITLTADGKHLLTDVWTSVGVVVGVLLVWLTGWERLDPIIAFAVGVNILVTGWGLIASSTAGLMDVSLPAEDNERIRGVIETFIAGFDGEDVRFHAFRTRESGHRRFMEMHLLVPGAWTVKHGHDVAEDLTDALLAEYPDLRVNLHLEPVEDPRSYEDIGV</sequence>
<dbReference type="Pfam" id="PF16916">
    <property type="entry name" value="ZT_dimer"/>
    <property type="match status" value="1"/>
</dbReference>
<dbReference type="InterPro" id="IPR027469">
    <property type="entry name" value="Cation_efflux_TMD_sf"/>
</dbReference>
<feature type="domain" description="Cation efflux protein transmembrane" evidence="8">
    <location>
        <begin position="28"/>
        <end position="221"/>
    </location>
</feature>
<evidence type="ECO:0000256" key="7">
    <source>
        <dbReference type="SAM" id="Phobius"/>
    </source>
</evidence>
<evidence type="ECO:0000259" key="8">
    <source>
        <dbReference type="Pfam" id="PF01545"/>
    </source>
</evidence>
<dbReference type="InterPro" id="IPR036837">
    <property type="entry name" value="Cation_efflux_CTD_sf"/>
</dbReference>
<feature type="transmembrane region" description="Helical" evidence="7">
    <location>
        <begin position="128"/>
        <end position="150"/>
    </location>
</feature>
<dbReference type="AlphaFoldDB" id="A0A917BNZ4"/>
<dbReference type="NCBIfam" id="TIGR01297">
    <property type="entry name" value="CDF"/>
    <property type="match status" value="1"/>
</dbReference>
<comment type="caution">
    <text evidence="10">The sequence shown here is derived from an EMBL/GenBank/DDBJ whole genome shotgun (WGS) entry which is preliminary data.</text>
</comment>
<dbReference type="GO" id="GO:0005886">
    <property type="term" value="C:plasma membrane"/>
    <property type="evidence" value="ECO:0007669"/>
    <property type="project" value="TreeGrafter"/>
</dbReference>
<reference evidence="10" key="2">
    <citation type="submission" date="2020-09" db="EMBL/GenBank/DDBJ databases">
        <authorList>
            <person name="Sun Q."/>
            <person name="Zhou Y."/>
        </authorList>
    </citation>
    <scope>NUCLEOTIDE SEQUENCE</scope>
    <source>
        <strain evidence="10">CGMCC 1.12160</strain>
    </source>
</reference>
<dbReference type="InterPro" id="IPR002524">
    <property type="entry name" value="Cation_efflux"/>
</dbReference>
<dbReference type="InterPro" id="IPR050291">
    <property type="entry name" value="CDF_Transporter"/>
</dbReference>
<dbReference type="GO" id="GO:0015086">
    <property type="term" value="F:cadmium ion transmembrane transporter activity"/>
    <property type="evidence" value="ECO:0007669"/>
    <property type="project" value="TreeGrafter"/>
</dbReference>
<keyword evidence="6 7" id="KW-0472">Membrane</keyword>
<name>A0A917BNZ4_9MICO</name>
<dbReference type="GO" id="GO:0015341">
    <property type="term" value="F:zinc efflux antiporter activity"/>
    <property type="evidence" value="ECO:0007669"/>
    <property type="project" value="TreeGrafter"/>
</dbReference>
<dbReference type="PANTHER" id="PTHR43840">
    <property type="entry name" value="MITOCHONDRIAL METAL TRANSPORTER 1-RELATED"/>
    <property type="match status" value="1"/>
</dbReference>